<keyword evidence="1" id="KW-0805">Transcription regulation</keyword>
<evidence type="ECO:0000313" key="5">
    <source>
        <dbReference type="EMBL" id="GAA3042249.1"/>
    </source>
</evidence>
<evidence type="ECO:0000256" key="1">
    <source>
        <dbReference type="ARBA" id="ARBA00023015"/>
    </source>
</evidence>
<dbReference type="RefSeq" id="WP_344908281.1">
    <property type="nucleotide sequence ID" value="NZ_BAAAWD010000032.1"/>
</dbReference>
<keyword evidence="3" id="KW-0804">Transcription</keyword>
<reference evidence="6" key="1">
    <citation type="journal article" date="2019" name="Int. J. Syst. Evol. Microbiol.">
        <title>The Global Catalogue of Microorganisms (GCM) 10K type strain sequencing project: providing services to taxonomists for standard genome sequencing and annotation.</title>
        <authorList>
            <consortium name="The Broad Institute Genomics Platform"/>
            <consortium name="The Broad Institute Genome Sequencing Center for Infectious Disease"/>
            <person name="Wu L."/>
            <person name="Ma J."/>
        </authorList>
    </citation>
    <scope>NUCLEOTIDE SEQUENCE [LARGE SCALE GENOMIC DNA]</scope>
    <source>
        <strain evidence="6">JCM 3106</strain>
    </source>
</reference>
<evidence type="ECO:0000256" key="3">
    <source>
        <dbReference type="ARBA" id="ARBA00023163"/>
    </source>
</evidence>
<protein>
    <submittedName>
        <fullName evidence="5">LacI family DNA-binding transcriptional regulator</fullName>
    </submittedName>
</protein>
<proteinExistence type="predicted"/>
<dbReference type="EMBL" id="BAAAWD010000032">
    <property type="protein sequence ID" value="GAA3042249.1"/>
    <property type="molecule type" value="Genomic_DNA"/>
</dbReference>
<dbReference type="Pfam" id="PF00356">
    <property type="entry name" value="LacI"/>
    <property type="match status" value="1"/>
</dbReference>
<accession>A0ABP6LJ09</accession>
<dbReference type="Proteomes" id="UP001499930">
    <property type="component" value="Unassembled WGS sequence"/>
</dbReference>
<dbReference type="PROSITE" id="PS50932">
    <property type="entry name" value="HTH_LACI_2"/>
    <property type="match status" value="1"/>
</dbReference>
<dbReference type="CDD" id="cd06292">
    <property type="entry name" value="PBP1_AglR_RafR-like"/>
    <property type="match status" value="1"/>
</dbReference>
<dbReference type="InterPro" id="IPR028082">
    <property type="entry name" value="Peripla_BP_I"/>
</dbReference>
<dbReference type="SUPFAM" id="SSF47413">
    <property type="entry name" value="lambda repressor-like DNA-binding domains"/>
    <property type="match status" value="1"/>
</dbReference>
<dbReference type="InterPro" id="IPR046335">
    <property type="entry name" value="LacI/GalR-like_sensor"/>
</dbReference>
<comment type="caution">
    <text evidence="5">The sequence shown here is derived from an EMBL/GenBank/DDBJ whole genome shotgun (WGS) entry which is preliminary data.</text>
</comment>
<organism evidence="5 6">
    <name type="scientific">Streptosporangium longisporum</name>
    <dbReference type="NCBI Taxonomy" id="46187"/>
    <lineage>
        <taxon>Bacteria</taxon>
        <taxon>Bacillati</taxon>
        <taxon>Actinomycetota</taxon>
        <taxon>Actinomycetes</taxon>
        <taxon>Streptosporangiales</taxon>
        <taxon>Streptosporangiaceae</taxon>
        <taxon>Streptosporangium</taxon>
    </lineage>
</organism>
<name>A0ABP6LJ09_9ACTN</name>
<dbReference type="SMART" id="SM00354">
    <property type="entry name" value="HTH_LACI"/>
    <property type="match status" value="1"/>
</dbReference>
<evidence type="ECO:0000256" key="2">
    <source>
        <dbReference type="ARBA" id="ARBA00023125"/>
    </source>
</evidence>
<dbReference type="PRINTS" id="PR00036">
    <property type="entry name" value="HTHLACI"/>
</dbReference>
<keyword evidence="6" id="KW-1185">Reference proteome</keyword>
<dbReference type="PANTHER" id="PTHR30146">
    <property type="entry name" value="LACI-RELATED TRANSCRIPTIONAL REPRESSOR"/>
    <property type="match status" value="1"/>
</dbReference>
<dbReference type="SUPFAM" id="SSF53822">
    <property type="entry name" value="Periplasmic binding protein-like I"/>
    <property type="match status" value="1"/>
</dbReference>
<gene>
    <name evidence="5" type="ORF">GCM10017559_84000</name>
</gene>
<sequence length="365" mass="37961">MAHSAGPLGNGTSGVSGTGGVGGVGGTARLTDIAAQAGVSEATVSRVLNGKPGVSALTRRSVLAALDVMGYERPQRLRQRSNGLIGLVTPELDNPIFPAFAQAFEKTLTQHGYTPVLCTQLPGGAVEDEFTELLVERGVSGIIFVSGLHADVTARADRYTQLIGQGVPIVLLNGHAADVPAPFISPDDRAAARLSVQHLVDLGHERIGLAVGPGRFVPVIRKIEGYRRAMSRLLGVTDVDGLISHSLFSVEGGQAAAAQLLERGCTGIVCASDLMALGAIRACRDRGLTVPGDVSVVGFDDSPLIAFTDPPLTTVRQPVQSMVTAAVHTLLEAVTGTPGQRHSELIFQPELIVRGSTGSGPKILR</sequence>
<dbReference type="Gene3D" id="3.40.50.2300">
    <property type="match status" value="2"/>
</dbReference>
<dbReference type="Pfam" id="PF13377">
    <property type="entry name" value="Peripla_BP_3"/>
    <property type="match status" value="1"/>
</dbReference>
<dbReference type="InterPro" id="IPR010982">
    <property type="entry name" value="Lambda_DNA-bd_dom_sf"/>
</dbReference>
<dbReference type="CDD" id="cd01392">
    <property type="entry name" value="HTH_LacI"/>
    <property type="match status" value="1"/>
</dbReference>
<evidence type="ECO:0000259" key="4">
    <source>
        <dbReference type="PROSITE" id="PS50932"/>
    </source>
</evidence>
<feature type="domain" description="HTH lacI-type" evidence="4">
    <location>
        <begin position="28"/>
        <end position="79"/>
    </location>
</feature>
<dbReference type="GO" id="GO:0003677">
    <property type="term" value="F:DNA binding"/>
    <property type="evidence" value="ECO:0007669"/>
    <property type="project" value="UniProtKB-KW"/>
</dbReference>
<dbReference type="PROSITE" id="PS00356">
    <property type="entry name" value="HTH_LACI_1"/>
    <property type="match status" value="1"/>
</dbReference>
<dbReference type="InterPro" id="IPR000843">
    <property type="entry name" value="HTH_LacI"/>
</dbReference>
<dbReference type="PANTHER" id="PTHR30146:SF153">
    <property type="entry name" value="LACTOSE OPERON REPRESSOR"/>
    <property type="match status" value="1"/>
</dbReference>
<evidence type="ECO:0000313" key="6">
    <source>
        <dbReference type="Proteomes" id="UP001499930"/>
    </source>
</evidence>
<dbReference type="Gene3D" id="1.10.260.40">
    <property type="entry name" value="lambda repressor-like DNA-binding domains"/>
    <property type="match status" value="1"/>
</dbReference>
<keyword evidence="2 5" id="KW-0238">DNA-binding</keyword>